<dbReference type="PANTHER" id="PTHR24113:SF12">
    <property type="entry name" value="RAN GTPASE-ACTIVATING PROTEIN 1"/>
    <property type="match status" value="1"/>
</dbReference>
<keyword evidence="3" id="KW-0677">Repeat</keyword>
<protein>
    <submittedName>
        <fullName evidence="4">Uncharacterized protein</fullName>
    </submittedName>
</protein>
<dbReference type="GO" id="GO:0031267">
    <property type="term" value="F:small GTPase binding"/>
    <property type="evidence" value="ECO:0007669"/>
    <property type="project" value="TreeGrafter"/>
</dbReference>
<dbReference type="EMBL" id="BDIP01005354">
    <property type="protein sequence ID" value="GCA63869.1"/>
    <property type="molecule type" value="Genomic_DNA"/>
</dbReference>
<dbReference type="GO" id="GO:0048471">
    <property type="term" value="C:perinuclear region of cytoplasm"/>
    <property type="evidence" value="ECO:0007669"/>
    <property type="project" value="TreeGrafter"/>
</dbReference>
<dbReference type="Proteomes" id="UP000265618">
    <property type="component" value="Unassembled WGS sequence"/>
</dbReference>
<dbReference type="AlphaFoldDB" id="A0A391NZZ4"/>
<gene>
    <name evidence="4" type="ORF">KIPB_012267</name>
</gene>
<dbReference type="GO" id="GO:0005634">
    <property type="term" value="C:nucleus"/>
    <property type="evidence" value="ECO:0007669"/>
    <property type="project" value="TreeGrafter"/>
</dbReference>
<dbReference type="GO" id="GO:0005829">
    <property type="term" value="C:cytosol"/>
    <property type="evidence" value="ECO:0007669"/>
    <property type="project" value="TreeGrafter"/>
</dbReference>
<keyword evidence="2" id="KW-0433">Leucine-rich repeat</keyword>
<dbReference type="InterPro" id="IPR027038">
    <property type="entry name" value="RanGap"/>
</dbReference>
<evidence type="ECO:0000256" key="3">
    <source>
        <dbReference type="ARBA" id="ARBA00022737"/>
    </source>
</evidence>
<proteinExistence type="predicted"/>
<keyword evidence="5" id="KW-1185">Reference proteome</keyword>
<name>A0A391NZZ4_9EUKA</name>
<evidence type="ECO:0000256" key="1">
    <source>
        <dbReference type="ARBA" id="ARBA00022468"/>
    </source>
</evidence>
<keyword evidence="1" id="KW-0343">GTPase activation</keyword>
<feature type="non-terminal residue" evidence="4">
    <location>
        <position position="1"/>
    </location>
</feature>
<dbReference type="GO" id="GO:0005096">
    <property type="term" value="F:GTPase activator activity"/>
    <property type="evidence" value="ECO:0007669"/>
    <property type="project" value="UniProtKB-KW"/>
</dbReference>
<organism evidence="4 5">
    <name type="scientific">Kipferlia bialata</name>
    <dbReference type="NCBI Taxonomy" id="797122"/>
    <lineage>
        <taxon>Eukaryota</taxon>
        <taxon>Metamonada</taxon>
        <taxon>Carpediemonas-like organisms</taxon>
        <taxon>Kipferlia</taxon>
    </lineage>
</organism>
<comment type="caution">
    <text evidence="4">The sequence shown here is derived from an EMBL/GenBank/DDBJ whole genome shotgun (WGS) entry which is preliminary data.</text>
</comment>
<evidence type="ECO:0000256" key="2">
    <source>
        <dbReference type="ARBA" id="ARBA00022614"/>
    </source>
</evidence>
<dbReference type="SMART" id="SM00368">
    <property type="entry name" value="LRR_RI"/>
    <property type="match status" value="2"/>
</dbReference>
<evidence type="ECO:0000313" key="4">
    <source>
        <dbReference type="EMBL" id="GCA63869.1"/>
    </source>
</evidence>
<dbReference type="InterPro" id="IPR032675">
    <property type="entry name" value="LRR_dom_sf"/>
</dbReference>
<reference evidence="4 5" key="1">
    <citation type="journal article" date="2018" name="PLoS ONE">
        <title>The draft genome of Kipferlia bialata reveals reductive genome evolution in fornicate parasites.</title>
        <authorList>
            <person name="Tanifuji G."/>
            <person name="Takabayashi S."/>
            <person name="Kume K."/>
            <person name="Takagi M."/>
            <person name="Nakayama T."/>
            <person name="Kamikawa R."/>
            <person name="Inagaki Y."/>
            <person name="Hashimoto T."/>
        </authorList>
    </citation>
    <scope>NUCLEOTIDE SEQUENCE [LARGE SCALE GENOMIC DNA]</scope>
    <source>
        <strain evidence="4">NY0173</strain>
    </source>
</reference>
<dbReference type="Pfam" id="PF13516">
    <property type="entry name" value="LRR_6"/>
    <property type="match status" value="2"/>
</dbReference>
<dbReference type="PANTHER" id="PTHR24113">
    <property type="entry name" value="RAN GTPASE-ACTIVATING PROTEIN 1"/>
    <property type="match status" value="1"/>
</dbReference>
<dbReference type="Gene3D" id="3.80.10.10">
    <property type="entry name" value="Ribonuclease Inhibitor"/>
    <property type="match status" value="1"/>
</dbReference>
<dbReference type="OrthoDB" id="120976at2759"/>
<sequence>CQTERWAVRRSLMGGTVGKVVQGRVQKCREGETKLLLARVGVGADGAKALNTVLPYINHITELDLSYNSIGHESMMGLSRVLPSLKHLVKLDLSSTGLQPSGYKTLAIVVKRHPTLKQVEIEGDLITCACTDTCKCHMTVAPSGPKWHQVGQR</sequence>
<dbReference type="InterPro" id="IPR001611">
    <property type="entry name" value="Leu-rich_rpt"/>
</dbReference>
<dbReference type="SUPFAM" id="SSF52047">
    <property type="entry name" value="RNI-like"/>
    <property type="match status" value="1"/>
</dbReference>
<dbReference type="GO" id="GO:0006913">
    <property type="term" value="P:nucleocytoplasmic transport"/>
    <property type="evidence" value="ECO:0007669"/>
    <property type="project" value="TreeGrafter"/>
</dbReference>
<accession>A0A391NZZ4</accession>
<evidence type="ECO:0000313" key="5">
    <source>
        <dbReference type="Proteomes" id="UP000265618"/>
    </source>
</evidence>